<organism evidence="3 4">
    <name type="scientific">Sphingobium phenoxybenzoativorans</name>
    <dbReference type="NCBI Taxonomy" id="1592790"/>
    <lineage>
        <taxon>Bacteria</taxon>
        <taxon>Pseudomonadati</taxon>
        <taxon>Pseudomonadota</taxon>
        <taxon>Alphaproteobacteria</taxon>
        <taxon>Sphingomonadales</taxon>
        <taxon>Sphingomonadaceae</taxon>
        <taxon>Sphingobium</taxon>
    </lineage>
</organism>
<feature type="domain" description="T6SS Transcription factor RovC-like DNA binding" evidence="1">
    <location>
        <begin position="157"/>
        <end position="242"/>
    </location>
</feature>
<protein>
    <submittedName>
        <fullName evidence="3">DUF2285 domain-containing protein</fullName>
    </submittedName>
</protein>
<keyword evidence="4" id="KW-1185">Reference proteome</keyword>
<dbReference type="EMBL" id="CP073910">
    <property type="protein sequence ID" value="QUT05634.1"/>
    <property type="molecule type" value="Genomic_DNA"/>
</dbReference>
<evidence type="ECO:0000313" key="4">
    <source>
        <dbReference type="Proteomes" id="UP000681425"/>
    </source>
</evidence>
<dbReference type="KEGG" id="spph:KFK14_22220"/>
<dbReference type="AlphaFoldDB" id="A0A975Q1B3"/>
<dbReference type="RefSeq" id="WP_212609162.1">
    <property type="nucleotide sequence ID" value="NZ_CP073910.1"/>
</dbReference>
<dbReference type="Pfam" id="PF20109">
    <property type="entry name" value="Trans_reg_dom"/>
    <property type="match status" value="1"/>
</dbReference>
<dbReference type="PROSITE" id="PS51257">
    <property type="entry name" value="PROKAR_LIPOPROTEIN"/>
    <property type="match status" value="1"/>
</dbReference>
<dbReference type="Pfam" id="PF10074">
    <property type="entry name" value="RovC_DNA-bd"/>
    <property type="match status" value="1"/>
</dbReference>
<proteinExistence type="predicted"/>
<evidence type="ECO:0000259" key="2">
    <source>
        <dbReference type="Pfam" id="PF20109"/>
    </source>
</evidence>
<dbReference type="Proteomes" id="UP000681425">
    <property type="component" value="Chromosome"/>
</dbReference>
<accession>A0A975Q1B3</accession>
<gene>
    <name evidence="3" type="ORF">KFK14_22220</name>
</gene>
<evidence type="ECO:0000259" key="1">
    <source>
        <dbReference type="Pfam" id="PF10074"/>
    </source>
</evidence>
<evidence type="ECO:0000313" key="3">
    <source>
        <dbReference type="EMBL" id="QUT05634.1"/>
    </source>
</evidence>
<reference evidence="3" key="1">
    <citation type="submission" date="2021-04" db="EMBL/GenBank/DDBJ databases">
        <title>Isolation of p-tert-butylphenol degrading bacteria Sphingobium phenoxybenzoativorans Tas13 from active sludge.</title>
        <authorList>
            <person name="Li Y."/>
        </authorList>
    </citation>
    <scope>NUCLEOTIDE SEQUENCE</scope>
    <source>
        <strain evidence="3">Tas13</strain>
    </source>
</reference>
<dbReference type="InterPro" id="IPR018754">
    <property type="entry name" value="RovC-like_DNA-bd"/>
</dbReference>
<name>A0A975Q1B3_9SPHN</name>
<feature type="domain" description="Transcriptional regulator-like" evidence="2">
    <location>
        <begin position="9"/>
        <end position="44"/>
    </location>
</feature>
<dbReference type="InterPro" id="IPR045465">
    <property type="entry name" value="Trans_reg_dom"/>
</dbReference>
<sequence>MDAGRPLVDWRTTAPYAGLAACGRHGFAWEWLRRSPAYRAAVTRGSLCPERASFFGLHRLEPVGQSALDARPVWRGEADPHVLTAIAAPARDPRDAFDVSAFRSLDSCVVTGDGSEHWLWSDGIRQIRLDIVGQSLVNGPVRLDYRIAGVRSAEPLAATLARLLALHRTGRLVRSLFAPEPRAARWALVLRTHDALAAGATQRHVAEALFGLHDVDHWRVAASADRDRVRRLVTAARTAARTDPRHWLDGSFP</sequence>